<organism evidence="2 3">
    <name type="scientific">Pristionchus mayeri</name>
    <dbReference type="NCBI Taxonomy" id="1317129"/>
    <lineage>
        <taxon>Eukaryota</taxon>
        <taxon>Metazoa</taxon>
        <taxon>Ecdysozoa</taxon>
        <taxon>Nematoda</taxon>
        <taxon>Chromadorea</taxon>
        <taxon>Rhabditida</taxon>
        <taxon>Rhabditina</taxon>
        <taxon>Diplogasteromorpha</taxon>
        <taxon>Diplogasteroidea</taxon>
        <taxon>Neodiplogasteridae</taxon>
        <taxon>Pristionchus</taxon>
    </lineage>
</organism>
<proteinExistence type="predicted"/>
<evidence type="ECO:0000313" key="2">
    <source>
        <dbReference type="EMBL" id="GMR57468.1"/>
    </source>
</evidence>
<gene>
    <name evidence="2" type="ORF">PMAYCL1PPCAC_27663</name>
</gene>
<reference evidence="3" key="1">
    <citation type="submission" date="2022-10" db="EMBL/GenBank/DDBJ databases">
        <title>Genome assembly of Pristionchus species.</title>
        <authorList>
            <person name="Yoshida K."/>
            <person name="Sommer R.J."/>
        </authorList>
    </citation>
    <scope>NUCLEOTIDE SEQUENCE [LARGE SCALE GENOMIC DNA]</scope>
    <source>
        <strain evidence="3">RS5460</strain>
    </source>
</reference>
<feature type="transmembrane region" description="Helical" evidence="1">
    <location>
        <begin position="32"/>
        <end position="57"/>
    </location>
</feature>
<dbReference type="EMBL" id="BTRK01000006">
    <property type="protein sequence ID" value="GMR57468.1"/>
    <property type="molecule type" value="Genomic_DNA"/>
</dbReference>
<name>A0AAN5D647_9BILA</name>
<protein>
    <submittedName>
        <fullName evidence="2">Uncharacterized protein</fullName>
    </submittedName>
</protein>
<keyword evidence="1" id="KW-0812">Transmembrane</keyword>
<keyword evidence="1" id="KW-0472">Membrane</keyword>
<feature type="non-terminal residue" evidence="2">
    <location>
        <position position="85"/>
    </location>
</feature>
<keyword evidence="1" id="KW-1133">Transmembrane helix</keyword>
<feature type="non-terminal residue" evidence="2">
    <location>
        <position position="1"/>
    </location>
</feature>
<accession>A0AAN5D647</accession>
<dbReference type="AlphaFoldDB" id="A0AAN5D647"/>
<dbReference type="Proteomes" id="UP001328107">
    <property type="component" value="Unassembled WGS sequence"/>
</dbReference>
<evidence type="ECO:0000313" key="3">
    <source>
        <dbReference type="Proteomes" id="UP001328107"/>
    </source>
</evidence>
<comment type="caution">
    <text evidence="2">The sequence shown here is derived from an EMBL/GenBank/DDBJ whole genome shotgun (WGS) entry which is preliminary data.</text>
</comment>
<sequence>RRQIYFKRLTMVTVPLGILIACYTTYEADVRNALVQACLVMHIWDAISCVLCAIAYFRSRNKYRVSFTHVTLDTRFLLSESQDLT</sequence>
<feature type="transmembrane region" description="Helical" evidence="1">
    <location>
        <begin position="9"/>
        <end position="26"/>
    </location>
</feature>
<evidence type="ECO:0000256" key="1">
    <source>
        <dbReference type="SAM" id="Phobius"/>
    </source>
</evidence>
<keyword evidence="3" id="KW-1185">Reference proteome</keyword>